<dbReference type="InterPro" id="IPR003773">
    <property type="entry name" value="Menaquinone_biosynth"/>
</dbReference>
<dbReference type="InterPro" id="IPR030868">
    <property type="entry name" value="MqnA"/>
</dbReference>
<comment type="function">
    <text evidence="4">Catalyzes the dehydration of chorismate into 3-[(1-carboxyvinyl)oxy]benzoate, a step in the biosynthesis of menaquinone (MK, vitamin K2).</text>
</comment>
<name>A0ABY3SSP3_9BACL</name>
<dbReference type="EC" id="4.2.1.151" evidence="4"/>
<dbReference type="Gene3D" id="3.40.190.10">
    <property type="entry name" value="Periplasmic binding protein-like II"/>
    <property type="match status" value="2"/>
</dbReference>
<comment type="pathway">
    <text evidence="1 4">Quinol/quinone metabolism; menaquinone biosynthesis.</text>
</comment>
<keyword evidence="3 4" id="KW-0456">Lyase</keyword>
<dbReference type="CDD" id="cd13634">
    <property type="entry name" value="PBP2_Sco4506"/>
    <property type="match status" value="1"/>
</dbReference>
<comment type="similarity">
    <text evidence="4">Belongs to the MqnA/MqnD family. MqnA subfamily.</text>
</comment>
<dbReference type="HAMAP" id="MF_00995">
    <property type="entry name" value="MqnA"/>
    <property type="match status" value="1"/>
</dbReference>
<organism evidence="5 6">
    <name type="scientific">Paenibacillus hexagrammi</name>
    <dbReference type="NCBI Taxonomy" id="2908839"/>
    <lineage>
        <taxon>Bacteria</taxon>
        <taxon>Bacillati</taxon>
        <taxon>Bacillota</taxon>
        <taxon>Bacilli</taxon>
        <taxon>Bacillales</taxon>
        <taxon>Paenibacillaceae</taxon>
        <taxon>Paenibacillus</taxon>
    </lineage>
</organism>
<dbReference type="PANTHER" id="PTHR37690">
    <property type="entry name" value="CHORISMATE DEHYDRATASE"/>
    <property type="match status" value="1"/>
</dbReference>
<evidence type="ECO:0000313" key="6">
    <source>
        <dbReference type="Proteomes" id="UP001649230"/>
    </source>
</evidence>
<proteinExistence type="inferred from homology"/>
<dbReference type="SUPFAM" id="SSF53850">
    <property type="entry name" value="Periplasmic binding protein-like II"/>
    <property type="match status" value="1"/>
</dbReference>
<keyword evidence="2 4" id="KW-0474">Menaquinone biosynthesis</keyword>
<accession>A0ABY3SSP3</accession>
<evidence type="ECO:0000256" key="3">
    <source>
        <dbReference type="ARBA" id="ARBA00023239"/>
    </source>
</evidence>
<evidence type="ECO:0000256" key="1">
    <source>
        <dbReference type="ARBA" id="ARBA00004863"/>
    </source>
</evidence>
<evidence type="ECO:0000256" key="4">
    <source>
        <dbReference type="HAMAP-Rule" id="MF_00995"/>
    </source>
</evidence>
<evidence type="ECO:0000256" key="2">
    <source>
        <dbReference type="ARBA" id="ARBA00022428"/>
    </source>
</evidence>
<reference evidence="5 6" key="1">
    <citation type="journal article" date="2024" name="Int. J. Syst. Evol. Microbiol.">
        <title>Paenibacillus hexagrammi sp. nov., a novel bacterium isolated from the gut content of Hexagrammos agrammus.</title>
        <authorList>
            <person name="Jung H.K."/>
            <person name="Kim D.G."/>
            <person name="Zin H."/>
            <person name="Park J."/>
            <person name="Jung H."/>
            <person name="Kim Y.O."/>
            <person name="Kong H.J."/>
            <person name="Kim J.W."/>
            <person name="Kim Y.S."/>
        </authorList>
    </citation>
    <scope>NUCLEOTIDE SEQUENCE [LARGE SCALE GENOMIC DNA]</scope>
    <source>
        <strain evidence="5 6">YPD9-1</strain>
    </source>
</reference>
<dbReference type="PANTHER" id="PTHR37690:SF1">
    <property type="entry name" value="CHORISMATE DEHYDRATASE"/>
    <property type="match status" value="1"/>
</dbReference>
<dbReference type="RefSeq" id="WP_235122741.1">
    <property type="nucleotide sequence ID" value="NZ_CP090978.1"/>
</dbReference>
<protein>
    <recommendedName>
        <fullName evidence="4">Chorismate dehydratase</fullName>
        <ecNumber evidence="4">4.2.1.151</ecNumber>
    </recommendedName>
    <alternativeName>
        <fullName evidence="4">Menaquinone biosynthetic enzyme MqnA</fullName>
    </alternativeName>
</protein>
<keyword evidence="6" id="KW-1185">Reference proteome</keyword>
<comment type="catalytic activity">
    <reaction evidence="4">
        <text>chorismate = 3-[(1-carboxyvinyl)-oxy]benzoate + H2O</text>
        <dbReference type="Rhea" id="RHEA:40051"/>
        <dbReference type="ChEBI" id="CHEBI:15377"/>
        <dbReference type="ChEBI" id="CHEBI:29748"/>
        <dbReference type="ChEBI" id="CHEBI:76981"/>
        <dbReference type="EC" id="4.2.1.151"/>
    </reaction>
</comment>
<sequence>MRDRDGKKIRIGRINYTNVWPIFYYFPEMMADRDLDIIEQVPSSLNKAMAAGEIDMGPISSFAYGQNFGEYLLYPDLSVSAYGNVNSILLFHDKPLSDIAHGRIKLPTTSATSVNLLKIILEKFYEGNPEYEYASPELDLMMADADGALLIGDDAIRESWRSSKYMITDLGQEWAKWTGQWMTFAVWAIRKDTAERYPDLVTRVFEAFVKSKCKAHRQPDEMIREAQSVVGGTEAYWHHYFHALCYDFGPEQWQGLQLYYQYCFELGLLPCRSQIEIWSEKVKDQVTE</sequence>
<evidence type="ECO:0000313" key="5">
    <source>
        <dbReference type="EMBL" id="UJF36186.1"/>
    </source>
</evidence>
<dbReference type="Proteomes" id="UP001649230">
    <property type="component" value="Chromosome"/>
</dbReference>
<dbReference type="Pfam" id="PF02621">
    <property type="entry name" value="VitK2_biosynth"/>
    <property type="match status" value="1"/>
</dbReference>
<dbReference type="EMBL" id="CP090978">
    <property type="protein sequence ID" value="UJF36186.1"/>
    <property type="molecule type" value="Genomic_DNA"/>
</dbReference>
<gene>
    <name evidence="4" type="primary">mqnA</name>
    <name evidence="5" type="ORF">L0M14_14670</name>
</gene>